<organism evidence="1 2">
    <name type="scientific">Rhododendron molle</name>
    <name type="common">Chinese azalea</name>
    <name type="synonym">Azalea mollis</name>
    <dbReference type="NCBI Taxonomy" id="49168"/>
    <lineage>
        <taxon>Eukaryota</taxon>
        <taxon>Viridiplantae</taxon>
        <taxon>Streptophyta</taxon>
        <taxon>Embryophyta</taxon>
        <taxon>Tracheophyta</taxon>
        <taxon>Spermatophyta</taxon>
        <taxon>Magnoliopsida</taxon>
        <taxon>eudicotyledons</taxon>
        <taxon>Gunneridae</taxon>
        <taxon>Pentapetalae</taxon>
        <taxon>asterids</taxon>
        <taxon>Ericales</taxon>
        <taxon>Ericaceae</taxon>
        <taxon>Ericoideae</taxon>
        <taxon>Rhodoreae</taxon>
        <taxon>Rhododendron</taxon>
    </lineage>
</organism>
<comment type="caution">
    <text evidence="1">The sequence shown here is derived from an EMBL/GenBank/DDBJ whole genome shotgun (WGS) entry which is preliminary data.</text>
</comment>
<dbReference type="Proteomes" id="UP001062846">
    <property type="component" value="Chromosome 5"/>
</dbReference>
<sequence>MDIQFSLIQHPLVGGPLEVGANASYGLAVKEDIRGNSVPLKSYKGKVVLVVNVASKCGLTQSNYKELNMLYEKYRDQGFEILAFPCNQFGWQEPGTNEEIQETVCTMFKAEFPIFEKIEVNGENAAPIFKFLKSKKGGLLGDDIKWNFTKFLVNKEGKVVERYAPTTSPLEIEV</sequence>
<accession>A0ACC0NMV7</accession>
<name>A0ACC0NMV7_RHOML</name>
<proteinExistence type="predicted"/>
<gene>
    <name evidence="1" type="ORF">RHMOL_Rhmol05G0088700</name>
</gene>
<protein>
    <submittedName>
        <fullName evidence="1">Uncharacterized protein</fullName>
    </submittedName>
</protein>
<dbReference type="EMBL" id="CM046392">
    <property type="protein sequence ID" value="KAI8554311.1"/>
    <property type="molecule type" value="Genomic_DNA"/>
</dbReference>
<evidence type="ECO:0000313" key="2">
    <source>
        <dbReference type="Proteomes" id="UP001062846"/>
    </source>
</evidence>
<evidence type="ECO:0000313" key="1">
    <source>
        <dbReference type="EMBL" id="KAI8554311.1"/>
    </source>
</evidence>
<reference evidence="1" key="1">
    <citation type="submission" date="2022-02" db="EMBL/GenBank/DDBJ databases">
        <title>Plant Genome Project.</title>
        <authorList>
            <person name="Zhang R.-G."/>
        </authorList>
    </citation>
    <scope>NUCLEOTIDE SEQUENCE</scope>
    <source>
        <strain evidence="1">AT1</strain>
    </source>
</reference>
<keyword evidence="2" id="KW-1185">Reference proteome</keyword>